<dbReference type="Proteomes" id="UP001432251">
    <property type="component" value="Chromosome"/>
</dbReference>
<proteinExistence type="predicted"/>
<reference evidence="1" key="1">
    <citation type="journal article" date="2025" name="Int. J. Syst. Evol. Microbiol.">
        <title>Streptomyces citrinus sp. nov., with yellow diffusible pigment.</title>
        <authorList>
            <person name="He Y."/>
            <person name="Yang E."/>
            <person name="Xu J."/>
            <person name="Sun Y."/>
            <person name="Sun L."/>
        </authorList>
    </citation>
    <scope>NUCLEOTIDE SEQUENCE</scope>
    <source>
        <strain evidence="1">Q6</strain>
    </source>
</reference>
<accession>A0ACD5AEI5</accession>
<gene>
    <name evidence="1" type="ORF">V2W30_13605</name>
</gene>
<organism evidence="1 2">
    <name type="scientific">Streptomyces citrinus</name>
    <dbReference type="NCBI Taxonomy" id="3118173"/>
    <lineage>
        <taxon>Bacteria</taxon>
        <taxon>Bacillati</taxon>
        <taxon>Actinomycetota</taxon>
        <taxon>Actinomycetes</taxon>
        <taxon>Kitasatosporales</taxon>
        <taxon>Streptomycetaceae</taxon>
        <taxon>Streptomyces</taxon>
    </lineage>
</organism>
<dbReference type="EMBL" id="CP146022">
    <property type="protein sequence ID" value="WWQ64273.1"/>
    <property type="molecule type" value="Genomic_DNA"/>
</dbReference>
<evidence type="ECO:0000313" key="1">
    <source>
        <dbReference type="EMBL" id="WWQ64273.1"/>
    </source>
</evidence>
<evidence type="ECO:0000313" key="2">
    <source>
        <dbReference type="Proteomes" id="UP001432251"/>
    </source>
</evidence>
<name>A0ACD5AEI5_9ACTN</name>
<keyword evidence="2" id="KW-1185">Reference proteome</keyword>
<sequence length="238" mass="27328">MTRGRSGERALPMLLVAVTPSQQRLVIDHLRDARFTYHLVDTGREALQDLYRYRPDMLLLGARLREPDVWEVLRHVRNMTDDLHVMLLDHRYRESVALRALDEGADDYLWNDLPVSYIRAVGIARLRRARPADPDAQLIEDGCLSLDIVTHEASVAGVFLPLTPLEFDVLRILARNPGQVLSPLQLLERAWKNPAEGDPAKVRYVVLRLRRVFQEATGRPAPIETVRGVGYRYRIPRQ</sequence>
<protein>
    <submittedName>
        <fullName evidence="1">Response regulator transcription factor</fullName>
    </submittedName>
</protein>